<proteinExistence type="predicted"/>
<keyword evidence="3" id="KW-1185">Reference proteome</keyword>
<evidence type="ECO:0000313" key="3">
    <source>
        <dbReference type="Proteomes" id="UP001153269"/>
    </source>
</evidence>
<sequence length="118" mass="12901">MSEEQTVRWISHRHVPPPSSGPNDCTSVTSGGIKLPSAARDSILPKDTSARGMGLTGIVPQDSECEMRRESREHMQHRNQTCTRLKPRSPTLHQPLNIPPPLSSSTSFISLPSLPSPP</sequence>
<feature type="compositionally biased region" description="Polar residues" evidence="1">
    <location>
        <begin position="21"/>
        <end position="30"/>
    </location>
</feature>
<reference evidence="2" key="1">
    <citation type="submission" date="2020-03" db="EMBL/GenBank/DDBJ databases">
        <authorList>
            <person name="Weist P."/>
        </authorList>
    </citation>
    <scope>NUCLEOTIDE SEQUENCE</scope>
</reference>
<accession>A0A9N7VMR4</accession>
<dbReference type="AlphaFoldDB" id="A0A9N7VMR4"/>
<dbReference type="Proteomes" id="UP001153269">
    <property type="component" value="Unassembled WGS sequence"/>
</dbReference>
<evidence type="ECO:0000256" key="1">
    <source>
        <dbReference type="SAM" id="MobiDB-lite"/>
    </source>
</evidence>
<feature type="region of interest" description="Disordered" evidence="1">
    <location>
        <begin position="1"/>
        <end position="34"/>
    </location>
</feature>
<name>A0A9N7VMR4_PLEPL</name>
<protein>
    <submittedName>
        <fullName evidence="2">Uncharacterized protein</fullName>
    </submittedName>
</protein>
<organism evidence="2 3">
    <name type="scientific">Pleuronectes platessa</name>
    <name type="common">European plaice</name>
    <dbReference type="NCBI Taxonomy" id="8262"/>
    <lineage>
        <taxon>Eukaryota</taxon>
        <taxon>Metazoa</taxon>
        <taxon>Chordata</taxon>
        <taxon>Craniata</taxon>
        <taxon>Vertebrata</taxon>
        <taxon>Euteleostomi</taxon>
        <taxon>Actinopterygii</taxon>
        <taxon>Neopterygii</taxon>
        <taxon>Teleostei</taxon>
        <taxon>Neoteleostei</taxon>
        <taxon>Acanthomorphata</taxon>
        <taxon>Carangaria</taxon>
        <taxon>Pleuronectiformes</taxon>
        <taxon>Pleuronectoidei</taxon>
        <taxon>Pleuronectidae</taxon>
        <taxon>Pleuronectes</taxon>
    </lineage>
</organism>
<dbReference type="EMBL" id="CADEAL010004112">
    <property type="protein sequence ID" value="CAB1452018.1"/>
    <property type="molecule type" value="Genomic_DNA"/>
</dbReference>
<feature type="compositionally biased region" description="Low complexity" evidence="1">
    <location>
        <begin position="103"/>
        <end position="118"/>
    </location>
</feature>
<evidence type="ECO:0000313" key="2">
    <source>
        <dbReference type="EMBL" id="CAB1452018.1"/>
    </source>
</evidence>
<gene>
    <name evidence="2" type="ORF">PLEPLA_LOCUS39757</name>
</gene>
<feature type="region of interest" description="Disordered" evidence="1">
    <location>
        <begin position="70"/>
        <end position="118"/>
    </location>
</feature>
<comment type="caution">
    <text evidence="2">The sequence shown here is derived from an EMBL/GenBank/DDBJ whole genome shotgun (WGS) entry which is preliminary data.</text>
</comment>